<proteinExistence type="predicted"/>
<organism evidence="2 3">
    <name type="scientific">Flavimaribacter sediminis</name>
    <dbReference type="NCBI Taxonomy" id="2865987"/>
    <lineage>
        <taxon>Bacteria</taxon>
        <taxon>Pseudomonadati</taxon>
        <taxon>Pseudomonadota</taxon>
        <taxon>Alphaproteobacteria</taxon>
        <taxon>Hyphomicrobiales</taxon>
        <taxon>Rhizobiaceae</taxon>
        <taxon>Flavimaribacter</taxon>
    </lineage>
</organism>
<sequence length="108" mass="11967">MTNSEETPERDDRMKAALLDPEAVFGAPENVPGHADYSKDEKIAILRQWEYDATEEDVALEEGMPGDENGMLRRVLIVLGELAGPLDMKRVSPTKQHGLRSTKNGDSD</sequence>
<evidence type="ECO:0000313" key="2">
    <source>
        <dbReference type="EMBL" id="MBW8637757.1"/>
    </source>
</evidence>
<evidence type="ECO:0000256" key="1">
    <source>
        <dbReference type="SAM" id="MobiDB-lite"/>
    </source>
</evidence>
<dbReference type="EMBL" id="JAICBX010000002">
    <property type="protein sequence ID" value="MBW8637757.1"/>
    <property type="molecule type" value="Genomic_DNA"/>
</dbReference>
<gene>
    <name evidence="2" type="ORF">K1W69_11215</name>
</gene>
<accession>A0AAE2ZQE9</accession>
<dbReference type="Proteomes" id="UP001196509">
    <property type="component" value="Unassembled WGS sequence"/>
</dbReference>
<reference evidence="2" key="1">
    <citation type="submission" date="2021-08" db="EMBL/GenBank/DDBJ databases">
        <title>Hoeflea bacterium WL0058 sp. nov., isolated from the sediment.</title>
        <authorList>
            <person name="Wang L."/>
            <person name="Zhang D."/>
        </authorList>
    </citation>
    <scope>NUCLEOTIDE SEQUENCE</scope>
    <source>
        <strain evidence="2">WL0058</strain>
    </source>
</reference>
<dbReference type="RefSeq" id="WP_220228439.1">
    <property type="nucleotide sequence ID" value="NZ_JAICBX010000002.1"/>
</dbReference>
<keyword evidence="3" id="KW-1185">Reference proteome</keyword>
<comment type="caution">
    <text evidence="2">The sequence shown here is derived from an EMBL/GenBank/DDBJ whole genome shotgun (WGS) entry which is preliminary data.</text>
</comment>
<protein>
    <submittedName>
        <fullName evidence="2">Uncharacterized protein</fullName>
    </submittedName>
</protein>
<feature type="compositionally biased region" description="Polar residues" evidence="1">
    <location>
        <begin position="93"/>
        <end position="102"/>
    </location>
</feature>
<name>A0AAE2ZQE9_9HYPH</name>
<evidence type="ECO:0000313" key="3">
    <source>
        <dbReference type="Proteomes" id="UP001196509"/>
    </source>
</evidence>
<feature type="region of interest" description="Disordered" evidence="1">
    <location>
        <begin position="88"/>
        <end position="108"/>
    </location>
</feature>
<dbReference type="AlphaFoldDB" id="A0AAE2ZQE9"/>